<organism evidence="1 2">
    <name type="scientific">Dreissena polymorpha</name>
    <name type="common">Zebra mussel</name>
    <name type="synonym">Mytilus polymorpha</name>
    <dbReference type="NCBI Taxonomy" id="45954"/>
    <lineage>
        <taxon>Eukaryota</taxon>
        <taxon>Metazoa</taxon>
        <taxon>Spiralia</taxon>
        <taxon>Lophotrochozoa</taxon>
        <taxon>Mollusca</taxon>
        <taxon>Bivalvia</taxon>
        <taxon>Autobranchia</taxon>
        <taxon>Heteroconchia</taxon>
        <taxon>Euheterodonta</taxon>
        <taxon>Imparidentia</taxon>
        <taxon>Neoheterodontei</taxon>
        <taxon>Myida</taxon>
        <taxon>Dreissenoidea</taxon>
        <taxon>Dreissenidae</taxon>
        <taxon>Dreissena</taxon>
    </lineage>
</organism>
<dbReference type="Proteomes" id="UP000828390">
    <property type="component" value="Unassembled WGS sequence"/>
</dbReference>
<name>A0A9D4M8R9_DREPO</name>
<evidence type="ECO:0000313" key="1">
    <source>
        <dbReference type="EMBL" id="KAH3871299.1"/>
    </source>
</evidence>
<sequence length="80" mass="9139">MLCNDLLVSVLLTSTSRSFFTHRFRLGTRMLDHCVSTTATAGSRLCPPSFYSTAYRNSLVPWLAHSGMHWWVRLYMAVIV</sequence>
<proteinExistence type="predicted"/>
<dbReference type="EMBL" id="JAIWYP010000002">
    <property type="protein sequence ID" value="KAH3871299.1"/>
    <property type="molecule type" value="Genomic_DNA"/>
</dbReference>
<reference evidence="1" key="1">
    <citation type="journal article" date="2019" name="bioRxiv">
        <title>The Genome of the Zebra Mussel, Dreissena polymorpha: A Resource for Invasive Species Research.</title>
        <authorList>
            <person name="McCartney M.A."/>
            <person name="Auch B."/>
            <person name="Kono T."/>
            <person name="Mallez S."/>
            <person name="Zhang Y."/>
            <person name="Obille A."/>
            <person name="Becker A."/>
            <person name="Abrahante J.E."/>
            <person name="Garbe J."/>
            <person name="Badalamenti J.P."/>
            <person name="Herman A."/>
            <person name="Mangelson H."/>
            <person name="Liachko I."/>
            <person name="Sullivan S."/>
            <person name="Sone E.D."/>
            <person name="Koren S."/>
            <person name="Silverstein K.A.T."/>
            <person name="Beckman K.B."/>
            <person name="Gohl D.M."/>
        </authorList>
    </citation>
    <scope>NUCLEOTIDE SEQUENCE</scope>
    <source>
        <strain evidence="1">Duluth1</strain>
        <tissue evidence="1">Whole animal</tissue>
    </source>
</reference>
<comment type="caution">
    <text evidence="1">The sequence shown here is derived from an EMBL/GenBank/DDBJ whole genome shotgun (WGS) entry which is preliminary data.</text>
</comment>
<keyword evidence="2" id="KW-1185">Reference proteome</keyword>
<gene>
    <name evidence="1" type="ORF">DPMN_034496</name>
</gene>
<accession>A0A9D4M8R9</accession>
<dbReference type="AlphaFoldDB" id="A0A9D4M8R9"/>
<reference evidence="1" key="2">
    <citation type="submission" date="2020-11" db="EMBL/GenBank/DDBJ databases">
        <authorList>
            <person name="McCartney M.A."/>
            <person name="Auch B."/>
            <person name="Kono T."/>
            <person name="Mallez S."/>
            <person name="Becker A."/>
            <person name="Gohl D.M."/>
            <person name="Silverstein K.A.T."/>
            <person name="Koren S."/>
            <person name="Bechman K.B."/>
            <person name="Herman A."/>
            <person name="Abrahante J.E."/>
            <person name="Garbe J."/>
        </authorList>
    </citation>
    <scope>NUCLEOTIDE SEQUENCE</scope>
    <source>
        <strain evidence="1">Duluth1</strain>
        <tissue evidence="1">Whole animal</tissue>
    </source>
</reference>
<evidence type="ECO:0000313" key="2">
    <source>
        <dbReference type="Proteomes" id="UP000828390"/>
    </source>
</evidence>
<protein>
    <submittedName>
        <fullName evidence="1">Uncharacterized protein</fullName>
    </submittedName>
</protein>